<dbReference type="PATRIC" id="fig|106592.7.peg.1296"/>
<dbReference type="OrthoDB" id="7375531at2"/>
<gene>
    <name evidence="1" type="ORF">AC244_17570</name>
</gene>
<name>A0A0L8BSB8_ENSAD</name>
<evidence type="ECO:0000313" key="1">
    <source>
        <dbReference type="EMBL" id="KOF17445.1"/>
    </source>
</evidence>
<organism evidence="1 2">
    <name type="scientific">Ensifer adhaerens</name>
    <name type="common">Sinorhizobium morelense</name>
    <dbReference type="NCBI Taxonomy" id="106592"/>
    <lineage>
        <taxon>Bacteria</taxon>
        <taxon>Pseudomonadati</taxon>
        <taxon>Pseudomonadota</taxon>
        <taxon>Alphaproteobacteria</taxon>
        <taxon>Hyphomicrobiales</taxon>
        <taxon>Rhizobiaceae</taxon>
        <taxon>Sinorhizobium/Ensifer group</taxon>
        <taxon>Ensifer</taxon>
    </lineage>
</organism>
<sequence length="197" mass="21192">MAVLRSILLLGLGALVLFVMQHNTPGYGDITSPIAIRGKAGERVEGHAFAYGAANVHLARVVKTESFGRVRDYSSSGVWLIIEGAAVAKKESLTLLSAEWLSPGGIRYALSQRFSTMRGGYLPTERLEPGLPKPVLIAFELPETAIKGGRLLIARSALTPLGEELWIDLDQKAQLEIKPSITLARGSGSMPWTLAAK</sequence>
<dbReference type="EMBL" id="LGAP01000011">
    <property type="protein sequence ID" value="KOF17445.1"/>
    <property type="molecule type" value="Genomic_DNA"/>
</dbReference>
<proteinExistence type="predicted"/>
<protein>
    <submittedName>
        <fullName evidence="1">Uncharacterized protein</fullName>
    </submittedName>
</protein>
<dbReference type="Proteomes" id="UP000037425">
    <property type="component" value="Unassembled WGS sequence"/>
</dbReference>
<accession>A0A0L8BSB8</accession>
<dbReference type="AlphaFoldDB" id="A0A0L8BSB8"/>
<evidence type="ECO:0000313" key="2">
    <source>
        <dbReference type="Proteomes" id="UP000037425"/>
    </source>
</evidence>
<comment type="caution">
    <text evidence="1">The sequence shown here is derived from an EMBL/GenBank/DDBJ whole genome shotgun (WGS) entry which is preliminary data.</text>
</comment>
<reference evidence="2" key="1">
    <citation type="submission" date="2015-07" db="EMBL/GenBank/DDBJ databases">
        <title>Whole genome sequence of an Ensifer adhaerens strain isolated from a cave pool in the Wind Cave National Park.</title>
        <authorList>
            <person name="Eng W.W.H."/>
            <person name="Gan H.M."/>
            <person name="Barton H.A."/>
            <person name="Savka M.A."/>
        </authorList>
    </citation>
    <scope>NUCLEOTIDE SEQUENCE [LARGE SCALE GENOMIC DNA]</scope>
    <source>
        <strain evidence="2">SD006</strain>
    </source>
</reference>